<dbReference type="Pfam" id="PF01032">
    <property type="entry name" value="FecCD"/>
    <property type="match status" value="1"/>
</dbReference>
<keyword evidence="3" id="KW-0813">Transport</keyword>
<dbReference type="STRING" id="797277.SAMN05216198_2794"/>
<dbReference type="SUPFAM" id="SSF81345">
    <property type="entry name" value="ABC transporter involved in vitamin B12 uptake, BtuC"/>
    <property type="match status" value="1"/>
</dbReference>
<feature type="transmembrane region" description="Helical" evidence="8">
    <location>
        <begin position="243"/>
        <end position="261"/>
    </location>
</feature>
<keyword evidence="4" id="KW-1003">Cell membrane</keyword>
<evidence type="ECO:0000256" key="7">
    <source>
        <dbReference type="ARBA" id="ARBA00023136"/>
    </source>
</evidence>
<evidence type="ECO:0000256" key="8">
    <source>
        <dbReference type="SAM" id="Phobius"/>
    </source>
</evidence>
<organism evidence="9 10">
    <name type="scientific">Halopseudomonas litoralis</name>
    <dbReference type="NCBI Taxonomy" id="797277"/>
    <lineage>
        <taxon>Bacteria</taxon>
        <taxon>Pseudomonadati</taxon>
        <taxon>Pseudomonadota</taxon>
        <taxon>Gammaproteobacteria</taxon>
        <taxon>Pseudomonadales</taxon>
        <taxon>Pseudomonadaceae</taxon>
        <taxon>Halopseudomonas</taxon>
    </lineage>
</organism>
<feature type="transmembrane region" description="Helical" evidence="8">
    <location>
        <begin position="109"/>
        <end position="128"/>
    </location>
</feature>
<evidence type="ECO:0000256" key="5">
    <source>
        <dbReference type="ARBA" id="ARBA00022692"/>
    </source>
</evidence>
<dbReference type="PANTHER" id="PTHR30472:SF19">
    <property type="entry name" value="PETROBACTIN IMPORT SYSTEM PERMEASE PROTEIN YCLO"/>
    <property type="match status" value="1"/>
</dbReference>
<reference evidence="10" key="1">
    <citation type="submission" date="2016-10" db="EMBL/GenBank/DDBJ databases">
        <authorList>
            <person name="Varghese N."/>
            <person name="Submissions S."/>
        </authorList>
    </citation>
    <scope>NUCLEOTIDE SEQUENCE [LARGE SCALE GENOMIC DNA]</scope>
    <source>
        <strain evidence="10">2SM5</strain>
    </source>
</reference>
<feature type="transmembrane region" description="Helical" evidence="8">
    <location>
        <begin position="268"/>
        <end position="289"/>
    </location>
</feature>
<dbReference type="RefSeq" id="WP_090274283.1">
    <property type="nucleotide sequence ID" value="NZ_LT629748.1"/>
</dbReference>
<accession>A0A1H1V3D5</accession>
<keyword evidence="6 8" id="KW-1133">Transmembrane helix</keyword>
<keyword evidence="7 8" id="KW-0472">Membrane</keyword>
<feature type="transmembrane region" description="Helical" evidence="8">
    <location>
        <begin position="183"/>
        <end position="202"/>
    </location>
</feature>
<evidence type="ECO:0000256" key="4">
    <source>
        <dbReference type="ARBA" id="ARBA00022475"/>
    </source>
</evidence>
<evidence type="ECO:0000313" key="10">
    <source>
        <dbReference type="Proteomes" id="UP000243426"/>
    </source>
</evidence>
<gene>
    <name evidence="9" type="ORF">SAMN05216198_2794</name>
</gene>
<dbReference type="InterPro" id="IPR037294">
    <property type="entry name" value="ABC_BtuC-like"/>
</dbReference>
<evidence type="ECO:0000313" key="9">
    <source>
        <dbReference type="EMBL" id="SDS79258.1"/>
    </source>
</evidence>
<comment type="subcellular location">
    <subcellularLocation>
        <location evidence="1">Cell membrane</location>
        <topology evidence="1">Multi-pass membrane protein</topology>
    </subcellularLocation>
</comment>
<dbReference type="AlphaFoldDB" id="A0A1H1V3D5"/>
<dbReference type="GO" id="GO:0005886">
    <property type="term" value="C:plasma membrane"/>
    <property type="evidence" value="ECO:0007669"/>
    <property type="project" value="UniProtKB-SubCell"/>
</dbReference>
<evidence type="ECO:0000256" key="3">
    <source>
        <dbReference type="ARBA" id="ARBA00022448"/>
    </source>
</evidence>
<dbReference type="PANTHER" id="PTHR30472">
    <property type="entry name" value="FERRIC ENTEROBACTIN TRANSPORT SYSTEM PERMEASE PROTEIN"/>
    <property type="match status" value="1"/>
</dbReference>
<dbReference type="EMBL" id="LT629748">
    <property type="protein sequence ID" value="SDS79258.1"/>
    <property type="molecule type" value="Genomic_DNA"/>
</dbReference>
<comment type="similarity">
    <text evidence="2">Belongs to the binding-protein-dependent transport system permease family. FecCD subfamily.</text>
</comment>
<proteinExistence type="inferred from homology"/>
<dbReference type="InterPro" id="IPR000522">
    <property type="entry name" value="ABC_transptr_permease_BtuC"/>
</dbReference>
<feature type="transmembrane region" description="Helical" evidence="8">
    <location>
        <begin position="295"/>
        <end position="316"/>
    </location>
</feature>
<dbReference type="OrthoDB" id="9796260at2"/>
<feature type="transmembrane region" description="Helical" evidence="8">
    <location>
        <begin position="214"/>
        <end position="237"/>
    </location>
</feature>
<evidence type="ECO:0000256" key="2">
    <source>
        <dbReference type="ARBA" id="ARBA00007935"/>
    </source>
</evidence>
<feature type="transmembrane region" description="Helical" evidence="8">
    <location>
        <begin position="44"/>
        <end position="64"/>
    </location>
</feature>
<keyword evidence="10" id="KW-1185">Reference proteome</keyword>
<dbReference type="GO" id="GO:0033214">
    <property type="term" value="P:siderophore-iron import into cell"/>
    <property type="evidence" value="ECO:0007669"/>
    <property type="project" value="TreeGrafter"/>
</dbReference>
<evidence type="ECO:0000256" key="1">
    <source>
        <dbReference type="ARBA" id="ARBA00004651"/>
    </source>
</evidence>
<dbReference type="Proteomes" id="UP000243426">
    <property type="component" value="Chromosome I"/>
</dbReference>
<sequence length="321" mass="34555">MVLTLWRRPATRVLLLGVLALLCMLGFMTVNVQADWGFIVEYRGSRLLALLLTSCAIGVSTVLFQTITHSRLLTPSLMGFDVLYVLVNTLTLLVLSGSVLAEWVPSLRFAVQVLLMVAMALLVFRLLFSGSVRSLHLMILLGMLAGMLFRELTELGGRVLDPSEFGISAGVAQASFSRVNTQLLGAAAVALALAGLLLWRWWRSLDVLSLGRDIAINLGVAHGWVVLGVMAVIAILVSVATVLVGPTLFFGLLIANLAYWFTGSQKHCWTLPASVLAGIICLVGGQLLLEHLLSSTLPLALVIELAGGLLFIALLMRGVRQ</sequence>
<feature type="transmembrane region" description="Helical" evidence="8">
    <location>
        <begin position="135"/>
        <end position="153"/>
    </location>
</feature>
<dbReference type="GO" id="GO:0022857">
    <property type="term" value="F:transmembrane transporter activity"/>
    <property type="evidence" value="ECO:0007669"/>
    <property type="project" value="InterPro"/>
</dbReference>
<dbReference type="Gene3D" id="1.10.3470.10">
    <property type="entry name" value="ABC transporter involved in vitamin B12 uptake, BtuC"/>
    <property type="match status" value="1"/>
</dbReference>
<keyword evidence="5 8" id="KW-0812">Transmembrane</keyword>
<evidence type="ECO:0000256" key="6">
    <source>
        <dbReference type="ARBA" id="ARBA00022989"/>
    </source>
</evidence>
<protein>
    <submittedName>
        <fullName evidence="9">Iron complex transport system permease protein</fullName>
    </submittedName>
</protein>
<feature type="transmembrane region" description="Helical" evidence="8">
    <location>
        <begin position="76"/>
        <end position="97"/>
    </location>
</feature>
<name>A0A1H1V3D5_9GAMM</name>